<reference evidence="1" key="1">
    <citation type="submission" date="2020-04" db="EMBL/GenBank/DDBJ databases">
        <authorList>
            <person name="Alioto T."/>
            <person name="Alioto T."/>
            <person name="Gomez Garrido J."/>
        </authorList>
    </citation>
    <scope>NUCLEOTIDE SEQUENCE</scope>
    <source>
        <strain evidence="1">A484AB</strain>
    </source>
</reference>
<dbReference type="EMBL" id="CACRXK020022827">
    <property type="protein sequence ID" value="CAB4037197.1"/>
    <property type="molecule type" value="Genomic_DNA"/>
</dbReference>
<dbReference type="Proteomes" id="UP001152795">
    <property type="component" value="Unassembled WGS sequence"/>
</dbReference>
<proteinExistence type="predicted"/>
<dbReference type="PANTHER" id="PTHR47331:SF1">
    <property type="entry name" value="GAG-LIKE PROTEIN"/>
    <property type="match status" value="1"/>
</dbReference>
<gene>
    <name evidence="1" type="ORF">PACLA_8A064412</name>
</gene>
<dbReference type="AlphaFoldDB" id="A0A7D9LQA2"/>
<accession>A0A7D9LQA2</accession>
<comment type="caution">
    <text evidence="1">The sequence shown here is derived from an EMBL/GenBank/DDBJ whole genome shotgun (WGS) entry which is preliminary data.</text>
</comment>
<dbReference type="PANTHER" id="PTHR47331">
    <property type="entry name" value="PHD-TYPE DOMAIN-CONTAINING PROTEIN"/>
    <property type="match status" value="1"/>
</dbReference>
<organism evidence="1 2">
    <name type="scientific">Paramuricea clavata</name>
    <name type="common">Red gorgonian</name>
    <name type="synonym">Violescent sea-whip</name>
    <dbReference type="NCBI Taxonomy" id="317549"/>
    <lineage>
        <taxon>Eukaryota</taxon>
        <taxon>Metazoa</taxon>
        <taxon>Cnidaria</taxon>
        <taxon>Anthozoa</taxon>
        <taxon>Octocorallia</taxon>
        <taxon>Malacalcyonacea</taxon>
        <taxon>Plexauridae</taxon>
        <taxon>Paramuricea</taxon>
    </lineage>
</organism>
<dbReference type="OrthoDB" id="6431246at2759"/>
<feature type="non-terminal residue" evidence="1">
    <location>
        <position position="415"/>
    </location>
</feature>
<evidence type="ECO:0000313" key="2">
    <source>
        <dbReference type="Proteomes" id="UP001152795"/>
    </source>
</evidence>
<evidence type="ECO:0000313" key="1">
    <source>
        <dbReference type="EMBL" id="CAB4037197.1"/>
    </source>
</evidence>
<sequence length="415" mass="47517">MTLSIDEFKSTNNLTSKQRNEVLLQVIPLRIINEDGNQVTTYGLIDSGSDVTMIDPSLVERLRIKGSSLSTVNTKDVEETVKKGMPCEPLAIKSCLGWSVLGNCNVSNTNGSGPRLRAQLNHVVQDEVSLDKQLEHFWKTESYGLEKLESKPMSVEDQYAQRVIESTISKVDGHYQMGLLWKEQNPRLPCNRLIYNELELTISRTFFWSDSMTTLQYIKNERRRFRPFVANRLSEIHDVSSPSDWRHVPGDLNPADDGSRGMKIKAFQPTCRWWTGPSFLWQADECWPTQRVGDVPDNDTELQTEKHVMIISPSASLNQFLHQCSSWPRLQRQMAWLLRFIQHLKNPVIPSTMSPMITFAEMRVSSLKIVRIIQRQYFPNELESLRDGKQVSTNSKLATLNPILIDDVIRVGGRI</sequence>
<keyword evidence="2" id="KW-1185">Reference proteome</keyword>
<name>A0A7D9LQA2_PARCT</name>
<protein>
    <submittedName>
        <fullName evidence="1">Uncharacterized protein</fullName>
    </submittedName>
</protein>